<dbReference type="SUPFAM" id="SSF52540">
    <property type="entry name" value="P-loop containing nucleoside triphosphate hydrolases"/>
    <property type="match status" value="1"/>
</dbReference>
<evidence type="ECO:0000313" key="7">
    <source>
        <dbReference type="Proteomes" id="UP000030437"/>
    </source>
</evidence>
<dbReference type="InterPro" id="IPR003593">
    <property type="entry name" value="AAA+_ATPase"/>
</dbReference>
<dbReference type="InterPro" id="IPR027417">
    <property type="entry name" value="P-loop_NTPase"/>
</dbReference>
<dbReference type="STRING" id="1220589.CD32_22780"/>
<dbReference type="InterPro" id="IPR003439">
    <property type="entry name" value="ABC_transporter-like_ATP-bd"/>
</dbReference>
<evidence type="ECO:0000313" key="6">
    <source>
        <dbReference type="EMBL" id="KGR82119.1"/>
    </source>
</evidence>
<dbReference type="EMBL" id="JPVP01000060">
    <property type="protein sequence ID" value="KGR82119.1"/>
    <property type="molecule type" value="Genomic_DNA"/>
</dbReference>
<organism evidence="6 7">
    <name type="scientific">Lysinibacillus odysseyi 34hs-1 = NBRC 100172</name>
    <dbReference type="NCBI Taxonomy" id="1220589"/>
    <lineage>
        <taxon>Bacteria</taxon>
        <taxon>Bacillati</taxon>
        <taxon>Bacillota</taxon>
        <taxon>Bacilli</taxon>
        <taxon>Bacillales</taxon>
        <taxon>Bacillaceae</taxon>
        <taxon>Lysinibacillus</taxon>
    </lineage>
</organism>
<keyword evidence="2" id="KW-0813">Transport</keyword>
<protein>
    <submittedName>
        <fullName evidence="6">Bacitracin ABC transporter ATP-binding protein</fullName>
    </submittedName>
</protein>
<accession>A0A0A3IBK6</accession>
<feature type="domain" description="ABC transporter" evidence="5">
    <location>
        <begin position="14"/>
        <end position="242"/>
    </location>
</feature>
<comment type="caution">
    <text evidence="6">The sequence shown here is derived from an EMBL/GenBank/DDBJ whole genome shotgun (WGS) entry which is preliminary data.</text>
</comment>
<dbReference type="CDD" id="cd03268">
    <property type="entry name" value="ABC_BcrA_bacitracin_resist"/>
    <property type="match status" value="1"/>
</dbReference>
<dbReference type="AlphaFoldDB" id="A0A0A3IBK6"/>
<reference evidence="6 7" key="1">
    <citation type="submission" date="2014-02" db="EMBL/GenBank/DDBJ databases">
        <title>Draft genome sequence of Lysinibacillus odysseyi NBRC 100172.</title>
        <authorList>
            <person name="Zhang F."/>
            <person name="Wang G."/>
            <person name="Zhang L."/>
        </authorList>
    </citation>
    <scope>NUCLEOTIDE SEQUENCE [LARGE SCALE GENOMIC DNA]</scope>
    <source>
        <strain evidence="6 7">NBRC 100172</strain>
    </source>
</reference>
<dbReference type="PANTHER" id="PTHR43335">
    <property type="entry name" value="ABC TRANSPORTER, ATP-BINDING PROTEIN"/>
    <property type="match status" value="1"/>
</dbReference>
<name>A0A0A3IBK6_9BACI</name>
<sequence length="315" mass="35615">MKYKQEVLSVGYIIQTQQLTKHFKHAPIINHVSMNIKEGEIYGFLGPNGAGKTTIMKMLLNLVKPNSGVIHIQNEPITATSYKYLKDIGSLIEYPIFYEELTSYENLQIHCAYIGYEDQSHLKEVLKIVGLQAAEKKKVKEFSLGMRQRLAIARAIVSKPRILILDEPINGLDPIGIKEVRELLVMLKQQYGMTILISSHIVSEIESIADTIGILNNGELLEEISMHSLREKHSSTVEMVVSDTAKAKKLLEEEFNAEVQVINAAVLHIQKLNEKPSILTKRLVLHGVDVEKVETIHQSLEEYFVNRINGGRLHD</sequence>
<keyword evidence="4 6" id="KW-0067">ATP-binding</keyword>
<dbReference type="Pfam" id="PF00005">
    <property type="entry name" value="ABC_tran"/>
    <property type="match status" value="1"/>
</dbReference>
<proteinExistence type="inferred from homology"/>
<dbReference type="GO" id="GO:0005524">
    <property type="term" value="F:ATP binding"/>
    <property type="evidence" value="ECO:0007669"/>
    <property type="project" value="UniProtKB-KW"/>
</dbReference>
<dbReference type="eggNOG" id="COG1131">
    <property type="taxonomic scope" value="Bacteria"/>
</dbReference>
<keyword evidence="3" id="KW-0547">Nucleotide-binding</keyword>
<dbReference type="Proteomes" id="UP000030437">
    <property type="component" value="Unassembled WGS sequence"/>
</dbReference>
<evidence type="ECO:0000256" key="4">
    <source>
        <dbReference type="ARBA" id="ARBA00022840"/>
    </source>
</evidence>
<comment type="similarity">
    <text evidence="1">Belongs to the ABC transporter superfamily.</text>
</comment>
<dbReference type="PROSITE" id="PS50893">
    <property type="entry name" value="ABC_TRANSPORTER_2"/>
    <property type="match status" value="1"/>
</dbReference>
<keyword evidence="7" id="KW-1185">Reference proteome</keyword>
<evidence type="ECO:0000259" key="5">
    <source>
        <dbReference type="PROSITE" id="PS50893"/>
    </source>
</evidence>
<dbReference type="SMART" id="SM00382">
    <property type="entry name" value="AAA"/>
    <property type="match status" value="1"/>
</dbReference>
<evidence type="ECO:0000256" key="3">
    <source>
        <dbReference type="ARBA" id="ARBA00022741"/>
    </source>
</evidence>
<evidence type="ECO:0000256" key="2">
    <source>
        <dbReference type="ARBA" id="ARBA00022448"/>
    </source>
</evidence>
<dbReference type="Gene3D" id="3.40.50.300">
    <property type="entry name" value="P-loop containing nucleotide triphosphate hydrolases"/>
    <property type="match status" value="1"/>
</dbReference>
<dbReference type="PROSITE" id="PS00211">
    <property type="entry name" value="ABC_TRANSPORTER_1"/>
    <property type="match status" value="1"/>
</dbReference>
<dbReference type="GO" id="GO:0016887">
    <property type="term" value="F:ATP hydrolysis activity"/>
    <property type="evidence" value="ECO:0007669"/>
    <property type="project" value="InterPro"/>
</dbReference>
<dbReference type="InterPro" id="IPR017871">
    <property type="entry name" value="ABC_transporter-like_CS"/>
</dbReference>
<evidence type="ECO:0000256" key="1">
    <source>
        <dbReference type="ARBA" id="ARBA00005417"/>
    </source>
</evidence>
<dbReference type="PANTHER" id="PTHR43335:SF8">
    <property type="entry name" value="ABC TRANSPORTER, ATP-BINDING PROTEIN"/>
    <property type="match status" value="1"/>
</dbReference>
<gene>
    <name evidence="6" type="ORF">CD32_22780</name>
</gene>